<dbReference type="Gene3D" id="3.40.50.150">
    <property type="entry name" value="Vaccinia Virus protein VP39"/>
    <property type="match status" value="1"/>
</dbReference>
<accession>A0A077WS17</accession>
<dbReference type="EMBL" id="LK023335">
    <property type="protein sequence ID" value="CDS09984.1"/>
    <property type="molecule type" value="Genomic_DNA"/>
</dbReference>
<dbReference type="PANTHER" id="PTHR43591">
    <property type="entry name" value="METHYLTRANSFERASE"/>
    <property type="match status" value="1"/>
</dbReference>
<dbReference type="Pfam" id="PF13649">
    <property type="entry name" value="Methyltransf_25"/>
    <property type="match status" value="1"/>
</dbReference>
<proteinExistence type="predicted"/>
<sequence>MIHVFRFLKKRPSTKPTKESCNMTASSCDNAQTSSTSQLTKTSQDSSIRHRTDSNGRRFRDDIAYILPVDEAEMDRVHQQHWMLDKLFDGNFKAPVEPALEKGMHVLDAGCGPATWTLEMANAYPQSTFHGIDISPNFPQSIKPANCNFSVHNITERSEFPDNYFGFIHQRLLVAGLLVDDWEKVIQEHWRTLAPGGWIELMELPVAKTVNIGPKLAALVNIFVEICKGRGLHWQITNHLERMLRDLGFVNIKVQEVELPINHDSIVSKLAWEDMLDLFKGIKPAIVKSMPELAEDESYFDYLQACGEECKKNKMCGYFYRIWGQKPSTA</sequence>
<name>A0A077WS17_9FUNG</name>
<dbReference type="InterPro" id="IPR029063">
    <property type="entry name" value="SAM-dependent_MTases_sf"/>
</dbReference>
<evidence type="ECO:0000256" key="1">
    <source>
        <dbReference type="SAM" id="MobiDB-lite"/>
    </source>
</evidence>
<dbReference type="PANTHER" id="PTHR43591:SF105">
    <property type="entry name" value="METHYLTRANSFERASE DOMAIN-CONTAINING PROTEIN-RELATED"/>
    <property type="match status" value="1"/>
</dbReference>
<protein>
    <recommendedName>
        <fullName evidence="2">Methyltransferase domain-containing protein</fullName>
    </recommendedName>
</protein>
<feature type="compositionally biased region" description="Polar residues" evidence="1">
    <location>
        <begin position="19"/>
        <end position="31"/>
    </location>
</feature>
<dbReference type="InterPro" id="IPR041698">
    <property type="entry name" value="Methyltransf_25"/>
</dbReference>
<dbReference type="CDD" id="cd02440">
    <property type="entry name" value="AdoMet_MTases"/>
    <property type="match status" value="1"/>
</dbReference>
<dbReference type="GO" id="GO:0008168">
    <property type="term" value="F:methyltransferase activity"/>
    <property type="evidence" value="ECO:0007669"/>
    <property type="project" value="TreeGrafter"/>
</dbReference>
<gene>
    <name evidence="3" type="ORF">LRAMOSA02661</name>
</gene>
<dbReference type="AlphaFoldDB" id="A0A077WS17"/>
<organism evidence="3">
    <name type="scientific">Lichtheimia ramosa</name>
    <dbReference type="NCBI Taxonomy" id="688394"/>
    <lineage>
        <taxon>Eukaryota</taxon>
        <taxon>Fungi</taxon>
        <taxon>Fungi incertae sedis</taxon>
        <taxon>Mucoromycota</taxon>
        <taxon>Mucoromycotina</taxon>
        <taxon>Mucoromycetes</taxon>
        <taxon>Mucorales</taxon>
        <taxon>Lichtheimiaceae</taxon>
        <taxon>Lichtheimia</taxon>
    </lineage>
</organism>
<feature type="region of interest" description="Disordered" evidence="1">
    <location>
        <begin position="13"/>
        <end position="54"/>
    </location>
</feature>
<reference evidence="3" key="1">
    <citation type="journal article" date="2014" name="Genome Announc.">
        <title>De novo whole-genome sequence and genome annotation of Lichtheimia ramosa.</title>
        <authorList>
            <person name="Linde J."/>
            <person name="Schwartze V."/>
            <person name="Binder U."/>
            <person name="Lass-Florl C."/>
            <person name="Voigt K."/>
            <person name="Horn F."/>
        </authorList>
    </citation>
    <scope>NUCLEOTIDE SEQUENCE</scope>
    <source>
        <strain evidence="3">JMRC FSU:6197</strain>
    </source>
</reference>
<dbReference type="SUPFAM" id="SSF53335">
    <property type="entry name" value="S-adenosyl-L-methionine-dependent methyltransferases"/>
    <property type="match status" value="1"/>
</dbReference>
<evidence type="ECO:0000313" key="3">
    <source>
        <dbReference type="EMBL" id="CDS09984.1"/>
    </source>
</evidence>
<feature type="compositionally biased region" description="Low complexity" evidence="1">
    <location>
        <begin position="32"/>
        <end position="46"/>
    </location>
</feature>
<dbReference type="OrthoDB" id="2013972at2759"/>
<evidence type="ECO:0000259" key="2">
    <source>
        <dbReference type="Pfam" id="PF13649"/>
    </source>
</evidence>
<feature type="domain" description="Methyltransferase" evidence="2">
    <location>
        <begin position="106"/>
        <end position="197"/>
    </location>
</feature>